<reference evidence="2 3" key="1">
    <citation type="submission" date="2016-11" db="EMBL/GenBank/DDBJ databases">
        <title>Study of marine rhodopsin-containing bacteria.</title>
        <authorList>
            <person name="Yoshizawa S."/>
            <person name="Kumagai Y."/>
            <person name="Kogure K."/>
        </authorList>
    </citation>
    <scope>NUCLEOTIDE SEQUENCE [LARGE SCALE GENOMIC DNA]</scope>
    <source>
        <strain evidence="2 3">SG-29</strain>
    </source>
</reference>
<protein>
    <submittedName>
        <fullName evidence="2">Uncharacterized protein</fullName>
    </submittedName>
</protein>
<proteinExistence type="predicted"/>
<keyword evidence="1" id="KW-1133">Transmembrane helix</keyword>
<dbReference type="RefSeq" id="WP_094549844.1">
    <property type="nucleotide sequence ID" value="NZ_MQWB01000001.1"/>
</dbReference>
<evidence type="ECO:0000313" key="3">
    <source>
        <dbReference type="Proteomes" id="UP000216446"/>
    </source>
</evidence>
<keyword evidence="3" id="KW-1185">Reference proteome</keyword>
<keyword evidence="1" id="KW-0812">Transmembrane</keyword>
<name>A0A259U1L3_9BACT</name>
<dbReference type="AlphaFoldDB" id="A0A259U1L3"/>
<feature type="transmembrane region" description="Helical" evidence="1">
    <location>
        <begin position="104"/>
        <end position="124"/>
    </location>
</feature>
<organism evidence="2 3">
    <name type="scientific">Rubricoccus marinus</name>
    <dbReference type="NCBI Taxonomy" id="716817"/>
    <lineage>
        <taxon>Bacteria</taxon>
        <taxon>Pseudomonadati</taxon>
        <taxon>Rhodothermota</taxon>
        <taxon>Rhodothermia</taxon>
        <taxon>Rhodothermales</taxon>
        <taxon>Rubricoccaceae</taxon>
        <taxon>Rubricoccus</taxon>
    </lineage>
</organism>
<feature type="transmembrane region" description="Helical" evidence="1">
    <location>
        <begin position="159"/>
        <end position="177"/>
    </location>
</feature>
<gene>
    <name evidence="2" type="ORF">BSZ36_13615</name>
</gene>
<dbReference type="EMBL" id="MQWB01000001">
    <property type="protein sequence ID" value="OZC03925.1"/>
    <property type="molecule type" value="Genomic_DNA"/>
</dbReference>
<feature type="transmembrane region" description="Helical" evidence="1">
    <location>
        <begin position="130"/>
        <end position="152"/>
    </location>
</feature>
<comment type="caution">
    <text evidence="2">The sequence shown here is derived from an EMBL/GenBank/DDBJ whole genome shotgun (WGS) entry which is preliminary data.</text>
</comment>
<dbReference type="Proteomes" id="UP000216446">
    <property type="component" value="Unassembled WGS sequence"/>
</dbReference>
<feature type="transmembrane region" description="Helical" evidence="1">
    <location>
        <begin position="62"/>
        <end position="83"/>
    </location>
</feature>
<keyword evidence="1" id="KW-0472">Membrane</keyword>
<accession>A0A259U1L3</accession>
<evidence type="ECO:0000313" key="2">
    <source>
        <dbReference type="EMBL" id="OZC03925.1"/>
    </source>
</evidence>
<evidence type="ECO:0000256" key="1">
    <source>
        <dbReference type="SAM" id="Phobius"/>
    </source>
</evidence>
<dbReference type="InParanoid" id="A0A259U1L3"/>
<sequence>MRALLFPFLFAVPHLAPLAQTPPEAEGSVIVLSVQKAEHATTALPPEAIERLSSRASATNPALTALAATGAYIVGGAVGYMVVDAIDPTDEVFWENPSYSSEGVLYGIPIGGTLASSLAAHLVSSPDDPLWRTVLVPLAVQGAFIAGSHLFLSTQDGALLLGAPPVAVVFSTSIALWD</sequence>